<protein>
    <submittedName>
        <fullName evidence="1">Uncharacterized protein</fullName>
    </submittedName>
</protein>
<evidence type="ECO:0000313" key="1">
    <source>
        <dbReference type="EMBL" id="GIY77779.1"/>
    </source>
</evidence>
<proteinExistence type="predicted"/>
<keyword evidence="2" id="KW-1185">Reference proteome</keyword>
<dbReference type="Proteomes" id="UP001054945">
    <property type="component" value="Unassembled WGS sequence"/>
</dbReference>
<sequence>MPLQPSPPRPRLGEGRGGAHLPFVSKVTHGFFVARQCHENQSYVNDIGSALPQSRSTLFLIYLRNNCGNRLYALPTHIKPLRTMSNATLRGKNVSSPLPV</sequence>
<gene>
    <name evidence="1" type="ORF">CEXT_444621</name>
</gene>
<dbReference type="EMBL" id="BPLR01015678">
    <property type="protein sequence ID" value="GIY77779.1"/>
    <property type="molecule type" value="Genomic_DNA"/>
</dbReference>
<reference evidence="1 2" key="1">
    <citation type="submission" date="2021-06" db="EMBL/GenBank/DDBJ databases">
        <title>Caerostris extrusa draft genome.</title>
        <authorList>
            <person name="Kono N."/>
            <person name="Arakawa K."/>
        </authorList>
    </citation>
    <scope>NUCLEOTIDE SEQUENCE [LARGE SCALE GENOMIC DNA]</scope>
</reference>
<dbReference type="AlphaFoldDB" id="A0AAV4W7G2"/>
<comment type="caution">
    <text evidence="1">The sequence shown here is derived from an EMBL/GenBank/DDBJ whole genome shotgun (WGS) entry which is preliminary data.</text>
</comment>
<evidence type="ECO:0000313" key="2">
    <source>
        <dbReference type="Proteomes" id="UP001054945"/>
    </source>
</evidence>
<name>A0AAV4W7G2_CAEEX</name>
<accession>A0AAV4W7G2</accession>
<organism evidence="1 2">
    <name type="scientific">Caerostris extrusa</name>
    <name type="common">Bark spider</name>
    <name type="synonym">Caerostris bankana</name>
    <dbReference type="NCBI Taxonomy" id="172846"/>
    <lineage>
        <taxon>Eukaryota</taxon>
        <taxon>Metazoa</taxon>
        <taxon>Ecdysozoa</taxon>
        <taxon>Arthropoda</taxon>
        <taxon>Chelicerata</taxon>
        <taxon>Arachnida</taxon>
        <taxon>Araneae</taxon>
        <taxon>Araneomorphae</taxon>
        <taxon>Entelegynae</taxon>
        <taxon>Araneoidea</taxon>
        <taxon>Araneidae</taxon>
        <taxon>Caerostris</taxon>
    </lineage>
</organism>